<accession>A0A0K1EMX4</accession>
<gene>
    <name evidence="2" type="ORF">CMC5_062290</name>
</gene>
<dbReference type="OrthoDB" id="5514078at2"/>
<protein>
    <recommendedName>
        <fullName evidence="4">Secreted protein</fullName>
    </recommendedName>
</protein>
<sequence length="205" mass="21852">MHAPRPFPARVAAALLAFSTTVGAVGACGGGPSNFPDRDAVTAAQAVWCDALAKVLGGGPKWEHLAACKAAYPTASPGYLRQMAKCFPRRLEAAGDDKTDRAQLISECNDEVIGSINEPEAAAQDLIEARCARMFRCENVPAAECKAGFTKLDGSQRVLLTTVYNGAGRYEIADCLDTASCTDNEIAGRDACYKPVTDKLLWFPY</sequence>
<evidence type="ECO:0008006" key="4">
    <source>
        <dbReference type="Google" id="ProtNLM"/>
    </source>
</evidence>
<keyword evidence="1" id="KW-0732">Signal</keyword>
<dbReference type="EMBL" id="CP012159">
    <property type="protein sequence ID" value="AKT42007.1"/>
    <property type="molecule type" value="Genomic_DNA"/>
</dbReference>
<dbReference type="KEGG" id="ccro:CMC5_062290"/>
<dbReference type="AlphaFoldDB" id="A0A0K1EMX4"/>
<name>A0A0K1EMX4_CHOCO</name>
<proteinExistence type="predicted"/>
<evidence type="ECO:0000313" key="2">
    <source>
        <dbReference type="EMBL" id="AKT42007.1"/>
    </source>
</evidence>
<dbReference type="PROSITE" id="PS51257">
    <property type="entry name" value="PROKAR_LIPOPROTEIN"/>
    <property type="match status" value="1"/>
</dbReference>
<dbReference type="RefSeq" id="WP_050433697.1">
    <property type="nucleotide sequence ID" value="NZ_CP012159.1"/>
</dbReference>
<feature type="chain" id="PRO_5005459732" description="Secreted protein" evidence="1">
    <location>
        <begin position="25"/>
        <end position="205"/>
    </location>
</feature>
<dbReference type="Proteomes" id="UP000067626">
    <property type="component" value="Chromosome"/>
</dbReference>
<evidence type="ECO:0000256" key="1">
    <source>
        <dbReference type="SAM" id="SignalP"/>
    </source>
</evidence>
<keyword evidence="3" id="KW-1185">Reference proteome</keyword>
<organism evidence="2 3">
    <name type="scientific">Chondromyces crocatus</name>
    <dbReference type="NCBI Taxonomy" id="52"/>
    <lineage>
        <taxon>Bacteria</taxon>
        <taxon>Pseudomonadati</taxon>
        <taxon>Myxococcota</taxon>
        <taxon>Polyangia</taxon>
        <taxon>Polyangiales</taxon>
        <taxon>Polyangiaceae</taxon>
        <taxon>Chondromyces</taxon>
    </lineage>
</organism>
<dbReference type="STRING" id="52.CMC5_062290"/>
<feature type="signal peptide" evidence="1">
    <location>
        <begin position="1"/>
        <end position="24"/>
    </location>
</feature>
<reference evidence="2 3" key="1">
    <citation type="submission" date="2015-07" db="EMBL/GenBank/DDBJ databases">
        <title>Genome analysis of myxobacterium Chondromyces crocatus Cm c5 reveals a high potential for natural compound synthesis and the genetic basis for the loss of fruiting body formation.</title>
        <authorList>
            <person name="Zaburannyi N."/>
            <person name="Bunk B."/>
            <person name="Maier J."/>
            <person name="Overmann J."/>
            <person name="Mueller R."/>
        </authorList>
    </citation>
    <scope>NUCLEOTIDE SEQUENCE [LARGE SCALE GENOMIC DNA]</scope>
    <source>
        <strain evidence="2 3">Cm c5</strain>
    </source>
</reference>
<evidence type="ECO:0000313" key="3">
    <source>
        <dbReference type="Proteomes" id="UP000067626"/>
    </source>
</evidence>